<dbReference type="InterPro" id="IPR004322">
    <property type="entry name" value="Plasmid_replicase_bac"/>
</dbReference>
<dbReference type="Pfam" id="PF03090">
    <property type="entry name" value="Replicase"/>
    <property type="match status" value="1"/>
</dbReference>
<sequence length="436" mass="49326">MTGLHATALSYQTPDEPAPPARALNATESWAWDRLVQWLPYFPRCSSQSNAALTRPRNIACRYPYITVCRNDYRAWLIFDLDHQAPFGHWDDCGLPPPNLIVRDPEKGSAHWYYAISPVYLKGRQHPISYAKAIYRAMVEKLGSDPDYAGGPVSKTPFHSRWETLCLHTEQYDLSDLQEYIEPAAPSYSADAPDDLLNQHTHSRHLWLFHATRFIAYRMVGDFYSASGQGYQAFFERFHEIVKRHNRFVGRSEFAGKGNLRPSQVRAVASSIARFAWELAGDPERSKRYQKNRGIMGLDSDLPLKARQALSAQRTHHHRRRSTQERIEAAVRNLKAEGASITFVAVAQASGLSRQTVAKYRDVIERVEEQLARKSPAPKLASSSSSPTPRLRLVHSALPETSNVNFGGHKITTDRYSPEQAATSRLYEPSIPPPDS</sequence>
<dbReference type="RefSeq" id="WP_076725498.1">
    <property type="nucleotide sequence ID" value="NZ_MSCW01000009.1"/>
</dbReference>
<feature type="region of interest" description="Disordered" evidence="1">
    <location>
        <begin position="396"/>
        <end position="436"/>
    </location>
</feature>
<evidence type="ECO:0000313" key="2">
    <source>
        <dbReference type="EMBL" id="ONF42553.1"/>
    </source>
</evidence>
<feature type="region of interest" description="Disordered" evidence="1">
    <location>
        <begin position="371"/>
        <end position="390"/>
    </location>
</feature>
<evidence type="ECO:0000313" key="3">
    <source>
        <dbReference type="Proteomes" id="UP000189339"/>
    </source>
</evidence>
<keyword evidence="3" id="KW-1185">Reference proteome</keyword>
<gene>
    <name evidence="2" type="ORF">BTO32_15205</name>
</gene>
<dbReference type="OrthoDB" id="5445431at2"/>
<dbReference type="Proteomes" id="UP000189339">
    <property type="component" value="Unassembled WGS sequence"/>
</dbReference>
<protein>
    <submittedName>
        <fullName evidence="2">Uncharacterized protein</fullName>
    </submittedName>
</protein>
<evidence type="ECO:0000256" key="1">
    <source>
        <dbReference type="SAM" id="MobiDB-lite"/>
    </source>
</evidence>
<dbReference type="Gene3D" id="1.10.340.50">
    <property type="match status" value="1"/>
</dbReference>
<reference evidence="2 3" key="1">
    <citation type="submission" date="2016-12" db="EMBL/GenBank/DDBJ databases">
        <title>Marinobacter lutaoensis whole genome sequencing.</title>
        <authorList>
            <person name="Verma A."/>
            <person name="Krishnamurthi S."/>
        </authorList>
    </citation>
    <scope>NUCLEOTIDE SEQUENCE [LARGE SCALE GENOMIC DNA]</scope>
    <source>
        <strain evidence="2 3">T5054</strain>
    </source>
</reference>
<proteinExistence type="predicted"/>
<feature type="compositionally biased region" description="Low complexity" evidence="1">
    <location>
        <begin position="373"/>
        <end position="390"/>
    </location>
</feature>
<accession>A0A1V2DPH3</accession>
<dbReference type="STRING" id="135739.BTO32_15205"/>
<feature type="region of interest" description="Disordered" evidence="1">
    <location>
        <begin position="1"/>
        <end position="20"/>
    </location>
</feature>
<comment type="caution">
    <text evidence="2">The sequence shown here is derived from an EMBL/GenBank/DDBJ whole genome shotgun (WGS) entry which is preliminary data.</text>
</comment>
<organism evidence="2 3">
    <name type="scientific">Marinobacter lutaoensis</name>
    <dbReference type="NCBI Taxonomy" id="135739"/>
    <lineage>
        <taxon>Bacteria</taxon>
        <taxon>Pseudomonadati</taxon>
        <taxon>Pseudomonadota</taxon>
        <taxon>Gammaproteobacteria</taxon>
        <taxon>Pseudomonadales</taxon>
        <taxon>Marinobacteraceae</taxon>
        <taxon>Marinobacter</taxon>
    </lineage>
</organism>
<name>A0A1V2DPH3_9GAMM</name>
<dbReference type="EMBL" id="MSCW01000009">
    <property type="protein sequence ID" value="ONF42553.1"/>
    <property type="molecule type" value="Genomic_DNA"/>
</dbReference>
<dbReference type="AlphaFoldDB" id="A0A1V2DPH3"/>